<name>A0ABW1Q9S7_9CORY</name>
<dbReference type="RefSeq" id="WP_376999489.1">
    <property type="nucleotide sequence ID" value="NZ_JBHSQE010000001.1"/>
</dbReference>
<evidence type="ECO:0008006" key="4">
    <source>
        <dbReference type="Google" id="ProtNLM"/>
    </source>
</evidence>
<proteinExistence type="predicted"/>
<keyword evidence="1" id="KW-0472">Membrane</keyword>
<keyword evidence="1" id="KW-1133">Transmembrane helix</keyword>
<dbReference type="Proteomes" id="UP001596244">
    <property type="component" value="Unassembled WGS sequence"/>
</dbReference>
<evidence type="ECO:0000313" key="3">
    <source>
        <dbReference type="Proteomes" id="UP001596244"/>
    </source>
</evidence>
<comment type="caution">
    <text evidence="2">The sequence shown here is derived from an EMBL/GenBank/DDBJ whole genome shotgun (WGS) entry which is preliminary data.</text>
</comment>
<protein>
    <recommendedName>
        <fullName evidence="4">DUF4352 domain-containing protein</fullName>
    </recommendedName>
</protein>
<dbReference type="EMBL" id="JBHSQE010000001">
    <property type="protein sequence ID" value="MFC6145648.1"/>
    <property type="molecule type" value="Genomic_DNA"/>
</dbReference>
<keyword evidence="1" id="KW-0812">Transmembrane</keyword>
<accession>A0ABW1Q9S7</accession>
<feature type="transmembrane region" description="Helical" evidence="1">
    <location>
        <begin position="15"/>
        <end position="35"/>
    </location>
</feature>
<organism evidence="2 3">
    <name type="scientific">Corynebacterium nasicanis</name>
    <dbReference type="NCBI Taxonomy" id="1448267"/>
    <lineage>
        <taxon>Bacteria</taxon>
        <taxon>Bacillati</taxon>
        <taxon>Actinomycetota</taxon>
        <taxon>Actinomycetes</taxon>
        <taxon>Mycobacteriales</taxon>
        <taxon>Corynebacteriaceae</taxon>
        <taxon>Corynebacterium</taxon>
    </lineage>
</organism>
<sequence>MRRPAPPSPPTPQQAALFVFILVAISLGTWISGLFPAPASVLDRPYLRTGAAERIGTVHVTDLAVHEVYRDQPTHGIFLVVELEAPEVPEPMTLDATLIDGADRSVQRHFQSRCGLQQPGLPLPCHLAFEMDPAELAGATLHIARDNVLAEREFLVVDLGIDDTRAAQLLADPQQSDYYGEAL</sequence>
<evidence type="ECO:0000256" key="1">
    <source>
        <dbReference type="SAM" id="Phobius"/>
    </source>
</evidence>
<gene>
    <name evidence="2" type="ORF">ACFPUZ_02330</name>
</gene>
<evidence type="ECO:0000313" key="2">
    <source>
        <dbReference type="EMBL" id="MFC6145648.1"/>
    </source>
</evidence>
<keyword evidence="3" id="KW-1185">Reference proteome</keyword>
<reference evidence="3" key="1">
    <citation type="journal article" date="2019" name="Int. J. Syst. Evol. Microbiol.">
        <title>The Global Catalogue of Microorganisms (GCM) 10K type strain sequencing project: providing services to taxonomists for standard genome sequencing and annotation.</title>
        <authorList>
            <consortium name="The Broad Institute Genomics Platform"/>
            <consortium name="The Broad Institute Genome Sequencing Center for Infectious Disease"/>
            <person name="Wu L."/>
            <person name="Ma J."/>
        </authorList>
    </citation>
    <scope>NUCLEOTIDE SEQUENCE [LARGE SCALE GENOMIC DNA]</scope>
    <source>
        <strain evidence="3">CCUG 51943</strain>
    </source>
</reference>